<dbReference type="RefSeq" id="WP_099386127.1">
    <property type="nucleotide sequence ID" value="NZ_JANSWH010000014.1"/>
</dbReference>
<dbReference type="Pfam" id="PF01451">
    <property type="entry name" value="LMWPc"/>
    <property type="match status" value="1"/>
</dbReference>
<evidence type="ECO:0000256" key="2">
    <source>
        <dbReference type="ARBA" id="ARBA00051722"/>
    </source>
</evidence>
<feature type="domain" description="Phosphotyrosine protein phosphatase I" evidence="3">
    <location>
        <begin position="2"/>
        <end position="157"/>
    </location>
</feature>
<dbReference type="InterPro" id="IPR023485">
    <property type="entry name" value="Ptyr_pPase"/>
</dbReference>
<accession>A0A2G3E301</accession>
<keyword evidence="5" id="KW-1185">Reference proteome</keyword>
<gene>
    <name evidence="4" type="ORF">CSX02_06880</name>
</gene>
<dbReference type="AlphaFoldDB" id="A0A2G3E301"/>
<dbReference type="SUPFAM" id="SSF52788">
    <property type="entry name" value="Phosphotyrosine protein phosphatases I"/>
    <property type="match status" value="1"/>
</dbReference>
<comment type="catalytic activity">
    <reaction evidence="2">
        <text>O-phospho-L-tyrosyl-[protein] + H2O = L-tyrosyl-[protein] + phosphate</text>
        <dbReference type="Rhea" id="RHEA:10684"/>
        <dbReference type="Rhea" id="RHEA-COMP:10136"/>
        <dbReference type="Rhea" id="RHEA-COMP:20101"/>
        <dbReference type="ChEBI" id="CHEBI:15377"/>
        <dbReference type="ChEBI" id="CHEBI:43474"/>
        <dbReference type="ChEBI" id="CHEBI:46858"/>
        <dbReference type="ChEBI" id="CHEBI:61978"/>
        <dbReference type="EC" id="3.1.3.48"/>
    </reaction>
</comment>
<evidence type="ECO:0000313" key="5">
    <source>
        <dbReference type="Proteomes" id="UP000224563"/>
    </source>
</evidence>
<reference evidence="4 5" key="2">
    <citation type="submission" date="2017-10" db="EMBL/GenBank/DDBJ databases">
        <authorList>
            <person name="Banno H."/>
            <person name="Chua N.-H."/>
        </authorList>
    </citation>
    <scope>NUCLEOTIDE SEQUENCE [LARGE SCALE GENOMIC DNA]</scope>
    <source>
        <strain evidence="4 5">JK623</strain>
    </source>
</reference>
<dbReference type="EMBL" id="PDYG01000037">
    <property type="protein sequence ID" value="PHU37634.1"/>
    <property type="molecule type" value="Genomic_DNA"/>
</dbReference>
<dbReference type="CDD" id="cd16343">
    <property type="entry name" value="LMWPTP"/>
    <property type="match status" value="1"/>
</dbReference>
<dbReference type="PANTHER" id="PTHR11717">
    <property type="entry name" value="LOW MOLECULAR WEIGHT PROTEIN TYROSINE PHOSPHATASE"/>
    <property type="match status" value="1"/>
</dbReference>
<name>A0A2G3E301_9FIRM</name>
<dbReference type="InterPro" id="IPR050438">
    <property type="entry name" value="LMW_PTPase"/>
</dbReference>
<evidence type="ECO:0000313" key="4">
    <source>
        <dbReference type="EMBL" id="PHU37634.1"/>
    </source>
</evidence>
<sequence>MVKVLFICHGNICRSPMAEYIMKDILEKRGLQDRYEVASAATSTEEIWRGMGNPIYPPAQAELRKHGIGQTAYTDFQGKRARQVTRADYEYYDYILCAETVNVKNVLRITGPDTEGKVRRLLEDSACPRDIADPWYTGDFGATYRDIVEGVENFLQSMHE</sequence>
<reference evidence="4 5" key="1">
    <citation type="submission" date="2017-10" db="EMBL/GenBank/DDBJ databases">
        <title>Resolving the taxonomy of Roseburia spp., Eubacterium rectale and Agathobacter spp. through phylogenomic analysis.</title>
        <authorList>
            <person name="Sheridan P.O."/>
            <person name="Walker A.W."/>
            <person name="Duncan S.H."/>
            <person name="Scott K.P."/>
            <person name="Toole P.W.O."/>
            <person name="Luis P."/>
            <person name="Flint H.J."/>
        </authorList>
    </citation>
    <scope>NUCLEOTIDE SEQUENCE [LARGE SCALE GENOMIC DNA]</scope>
    <source>
        <strain evidence="4 5">JK623</strain>
    </source>
</reference>
<dbReference type="PANTHER" id="PTHR11717:SF7">
    <property type="entry name" value="LOW MOLECULAR WEIGHT PHOSPHOTYROSINE PROTEIN PHOSPHATASE"/>
    <property type="match status" value="1"/>
</dbReference>
<dbReference type="Proteomes" id="UP000224563">
    <property type="component" value="Unassembled WGS sequence"/>
</dbReference>
<organism evidence="4 5">
    <name type="scientific">Agathobacter ruminis</name>
    <dbReference type="NCBI Taxonomy" id="1712665"/>
    <lineage>
        <taxon>Bacteria</taxon>
        <taxon>Bacillati</taxon>
        <taxon>Bacillota</taxon>
        <taxon>Clostridia</taxon>
        <taxon>Lachnospirales</taxon>
        <taxon>Lachnospiraceae</taxon>
        <taxon>Agathobacter</taxon>
    </lineage>
</organism>
<proteinExistence type="predicted"/>
<dbReference type="GO" id="GO:0004725">
    <property type="term" value="F:protein tyrosine phosphatase activity"/>
    <property type="evidence" value="ECO:0007669"/>
    <property type="project" value="UniProtKB-EC"/>
</dbReference>
<dbReference type="InterPro" id="IPR036196">
    <property type="entry name" value="Ptyr_pPase_sf"/>
</dbReference>
<dbReference type="EC" id="3.1.3.48" evidence="1"/>
<comment type="caution">
    <text evidence="4">The sequence shown here is derived from an EMBL/GenBank/DDBJ whole genome shotgun (WGS) entry which is preliminary data.</text>
</comment>
<dbReference type="Gene3D" id="3.40.50.2300">
    <property type="match status" value="1"/>
</dbReference>
<evidence type="ECO:0000259" key="3">
    <source>
        <dbReference type="SMART" id="SM00226"/>
    </source>
</evidence>
<protein>
    <recommendedName>
        <fullName evidence="1">protein-tyrosine-phosphatase</fullName>
        <ecNumber evidence="1">3.1.3.48</ecNumber>
    </recommendedName>
</protein>
<dbReference type="SMART" id="SM00226">
    <property type="entry name" value="LMWPc"/>
    <property type="match status" value="1"/>
</dbReference>
<evidence type="ECO:0000256" key="1">
    <source>
        <dbReference type="ARBA" id="ARBA00013064"/>
    </source>
</evidence>